<evidence type="ECO:0000256" key="2">
    <source>
        <dbReference type="ARBA" id="ARBA00008072"/>
    </source>
</evidence>
<feature type="region of interest" description="Disordered" evidence="6">
    <location>
        <begin position="516"/>
        <end position="702"/>
    </location>
</feature>
<organism evidence="8 9">
    <name type="scientific">Drosophila mauritiana</name>
    <name type="common">Fruit fly</name>
    <dbReference type="NCBI Taxonomy" id="7226"/>
    <lineage>
        <taxon>Eukaryota</taxon>
        <taxon>Metazoa</taxon>
        <taxon>Ecdysozoa</taxon>
        <taxon>Arthropoda</taxon>
        <taxon>Hexapoda</taxon>
        <taxon>Insecta</taxon>
        <taxon>Pterygota</taxon>
        <taxon>Neoptera</taxon>
        <taxon>Endopterygota</taxon>
        <taxon>Diptera</taxon>
        <taxon>Brachycera</taxon>
        <taxon>Muscomorpha</taxon>
        <taxon>Ephydroidea</taxon>
        <taxon>Drosophilidae</taxon>
        <taxon>Drosophila</taxon>
        <taxon>Sophophora</taxon>
    </lineage>
</organism>
<evidence type="ECO:0000256" key="4">
    <source>
        <dbReference type="ARBA" id="ARBA00022833"/>
    </source>
</evidence>
<evidence type="ECO:0000313" key="9">
    <source>
        <dbReference type="RefSeq" id="XP_033162243.1"/>
    </source>
</evidence>
<dbReference type="RefSeq" id="XP_033162243.1">
    <property type="nucleotide sequence ID" value="XM_033306352.1"/>
</dbReference>
<feature type="domain" description="Alcohol dehydrogenase-like N-terminal" evidence="7">
    <location>
        <begin position="944"/>
        <end position="1045"/>
    </location>
</feature>
<dbReference type="Gene3D" id="3.40.50.720">
    <property type="entry name" value="NAD(P)-binding Rossmann-like Domain"/>
    <property type="match status" value="1"/>
</dbReference>
<dbReference type="InterPro" id="IPR013154">
    <property type="entry name" value="ADH-like_N"/>
</dbReference>
<dbReference type="GO" id="GO:0003939">
    <property type="term" value="F:L-iditol 2-dehydrogenase (NAD+) activity"/>
    <property type="evidence" value="ECO:0007669"/>
    <property type="project" value="TreeGrafter"/>
</dbReference>
<evidence type="ECO:0000256" key="1">
    <source>
        <dbReference type="ARBA" id="ARBA00001947"/>
    </source>
</evidence>
<dbReference type="PANTHER" id="PTHR43161">
    <property type="entry name" value="SORBITOL DEHYDROGENASE"/>
    <property type="match status" value="1"/>
</dbReference>
<dbReference type="GeneID" id="117142405"/>
<gene>
    <name evidence="9" type="primary">LOC117142405</name>
</gene>
<dbReference type="GO" id="GO:0046872">
    <property type="term" value="F:metal ion binding"/>
    <property type="evidence" value="ECO:0007669"/>
    <property type="project" value="UniProtKB-KW"/>
</dbReference>
<evidence type="ECO:0000256" key="6">
    <source>
        <dbReference type="SAM" id="MobiDB-lite"/>
    </source>
</evidence>
<comment type="similarity">
    <text evidence="2">Belongs to the zinc-containing alcohol dehydrogenase family.</text>
</comment>
<comment type="cofactor">
    <cofactor evidence="1">
        <name>Zn(2+)</name>
        <dbReference type="ChEBI" id="CHEBI:29105"/>
    </cofactor>
</comment>
<evidence type="ECO:0000313" key="8">
    <source>
        <dbReference type="Proteomes" id="UP000515162"/>
    </source>
</evidence>
<evidence type="ECO:0000256" key="3">
    <source>
        <dbReference type="ARBA" id="ARBA00022723"/>
    </source>
</evidence>
<dbReference type="InterPro" id="IPR011032">
    <property type="entry name" value="GroES-like_sf"/>
</dbReference>
<feature type="compositionally biased region" description="Basic and acidic residues" evidence="6">
    <location>
        <begin position="529"/>
        <end position="691"/>
    </location>
</feature>
<keyword evidence="4" id="KW-0862">Zinc</keyword>
<proteinExistence type="inferred from homology"/>
<dbReference type="Proteomes" id="UP000515162">
    <property type="component" value="Chromosome 3R"/>
</dbReference>
<keyword evidence="3" id="KW-0479">Metal-binding</keyword>
<dbReference type="Pfam" id="PF08240">
    <property type="entry name" value="ADH_N"/>
    <property type="match status" value="1"/>
</dbReference>
<dbReference type="AlphaFoldDB" id="A0A6P8K0V8"/>
<protein>
    <submittedName>
        <fullName evidence="9">Uncharacterized protein LOC117142405 isoform X1</fullName>
    </submittedName>
</protein>
<keyword evidence="8" id="KW-1185">Reference proteome</keyword>
<evidence type="ECO:0000256" key="5">
    <source>
        <dbReference type="ARBA" id="ARBA00023002"/>
    </source>
</evidence>
<dbReference type="SUPFAM" id="SSF51735">
    <property type="entry name" value="NAD(P)-binding Rossmann-fold domains"/>
    <property type="match status" value="1"/>
</dbReference>
<keyword evidence="5" id="KW-0560">Oxidoreductase</keyword>
<sequence length="1261" mass="136774">MPGIFGKFPTNRLAPNLLQISRCVSYHAPLYRPRSLLHAERLRQLCTSASSGSKSSRRTGHPCRVRVQRYSQKGSNVFSVSDNVDMLRKRISFSGTSGNAPKIMPIGLITPEKGDGKDLKIVIVPLDLSGMDGNELKDTLETINKLRLYANHIETFSNSMVEEYGALNEALQDLDQPQEVKAGAGAQDGKFWEAYPSTSTADAVGTALDAGQGVNMPLQRQTAVNSCLQNALGNPTINSALKTTKSMSAMAQTEPIHGSTRASNLQELANQESDFVEEVRVDVPQDLSNRLNDMAVSSMELSFEMDMTNLRQALESKDTNAVTPQDPMICMHTKVELDAPGTVERTLPLRFNALISGVVEIDTQKLSPAQLTEDKMPGFNDDLTSLAANLCSTALEKGFAGKSSDTYIADLELTKDEETIPNRIIDTSHMSAANQVGQVRESQQKISEEACAMPGIQEQEVPVPVDKDGCKHPPVKPKRKCPGKCPLITDPCKEDPCERPGKKKAPKKKALNTTEITCKGKGGGGKSACGKDKKKDPCGKKDNKKKDPCAKFKSGEKKDPCAKKKTDPCAKKKADPCAKKKDPCAKKKADPCAKKKADPCAKKKKDPCAKKKADPCAKKKADPCAKKKDPCAKKKADPCAKKKADPCAKKKKDPCAKKKADPCAKKKKDPCAKKKADPCAKKGDKKKDPCAKFKKGGSGGKSKCKFSTVANLPEASRRHLSTALGQAFRESNTVSNGPRFKVYSTLVRRHYRVPVPKIESSCQCSLCTSRLLHKAVAPARFTINTALMRRRFGGLAGRISGGAMSQSVNRGYAKKGKSGGKCGEMQTKYPINRGKDIKERTGLREDCFNDEGDCPKKSCTGKCAKVKFPKKKCDRKKKKDDRIGNLLARSSIVQLQPQRSFSTRPCCHPPSEKRTADDEALTLRITNPYEISVVPFSKPRPKDFDVLIRTGSVAVSNSDIHVFENGNRDMEAMSLGHDATGIVEELGRCVQHLHVGDRVVMESALSCGICDLCKKGLYNMCSGLVYNGFLSTYQTHPADLCHRLPASISLEAGALTQTLALGCQACFKANVTPTSNVLILGACPTAVAAGICAKAIGAKRVAIAGCMAPALDVVARDFGFQAVEFDSNALFGEVLEAIYSKFRDWPDCVINCSISAMTMNLAVMALQPCGVCVLAECDSECASFNALDVLMKNIRLVPSFRSANMYPTALQLMQSGRAHMHKFITATYPLSKADEAFRAAQHESNIGLGKVIVNCAEEVDV</sequence>
<evidence type="ECO:0000259" key="7">
    <source>
        <dbReference type="Pfam" id="PF08240"/>
    </source>
</evidence>
<name>A0A6P8K0V8_DROMA</name>
<dbReference type="SUPFAM" id="SSF50129">
    <property type="entry name" value="GroES-like"/>
    <property type="match status" value="1"/>
</dbReference>
<accession>A0A6P8K0V8</accession>
<dbReference type="InterPro" id="IPR036291">
    <property type="entry name" value="NAD(P)-bd_dom_sf"/>
</dbReference>
<dbReference type="Gene3D" id="3.90.180.10">
    <property type="entry name" value="Medium-chain alcohol dehydrogenases, catalytic domain"/>
    <property type="match status" value="1"/>
</dbReference>
<reference evidence="9" key="1">
    <citation type="submission" date="2025-08" db="UniProtKB">
        <authorList>
            <consortium name="RefSeq"/>
        </authorList>
    </citation>
    <scope>IDENTIFICATION</scope>
    <source>
        <strain evidence="9">Mau12</strain>
        <tissue evidence="9">Whole Body</tissue>
    </source>
</reference>
<dbReference type="GO" id="GO:0006062">
    <property type="term" value="P:sorbitol catabolic process"/>
    <property type="evidence" value="ECO:0007669"/>
    <property type="project" value="TreeGrafter"/>
</dbReference>
<dbReference type="PANTHER" id="PTHR43161:SF9">
    <property type="entry name" value="SORBITOL DEHYDROGENASE"/>
    <property type="match status" value="1"/>
</dbReference>